<keyword evidence="1" id="KW-0812">Transmembrane</keyword>
<gene>
    <name evidence="2" type="ORF">CG010_006835</name>
</gene>
<dbReference type="RefSeq" id="WP_162686120.1">
    <property type="nucleotide sequence ID" value="NZ_CP033031.1"/>
</dbReference>
<keyword evidence="1" id="KW-1133">Transmembrane helix</keyword>
<evidence type="ECO:0000313" key="2">
    <source>
        <dbReference type="EMBL" id="QDY93864.2"/>
    </source>
</evidence>
<proteinExistence type="predicted"/>
<sequence>MTRMRAVFLARMQEKSVDQDRQDKAGNGRKRRLWPWLLLGVVTVLAIYAYVTTIQMIEDLTQLWSDLVQLFWWIMPDIPAS</sequence>
<organism evidence="2 3">
    <name type="scientific">Agrobacterium tumefaciens</name>
    <dbReference type="NCBI Taxonomy" id="358"/>
    <lineage>
        <taxon>Bacteria</taxon>
        <taxon>Pseudomonadati</taxon>
        <taxon>Pseudomonadota</taxon>
        <taxon>Alphaproteobacteria</taxon>
        <taxon>Hyphomicrobiales</taxon>
        <taxon>Rhizobiaceae</taxon>
        <taxon>Rhizobium/Agrobacterium group</taxon>
        <taxon>Agrobacterium</taxon>
        <taxon>Agrobacterium tumefaciens complex</taxon>
    </lineage>
</organism>
<keyword evidence="1" id="KW-0472">Membrane</keyword>
<evidence type="ECO:0000256" key="1">
    <source>
        <dbReference type="SAM" id="Phobius"/>
    </source>
</evidence>
<accession>A0AAP9E322</accession>
<dbReference type="EMBL" id="CP042274">
    <property type="protein sequence ID" value="QDY93864.2"/>
    <property type="molecule type" value="Genomic_DNA"/>
</dbReference>
<dbReference type="Proteomes" id="UP000222296">
    <property type="component" value="Chromosome Circular"/>
</dbReference>
<protein>
    <submittedName>
        <fullName evidence="2">Uncharacterized protein</fullName>
    </submittedName>
</protein>
<feature type="transmembrane region" description="Helical" evidence="1">
    <location>
        <begin position="33"/>
        <end position="51"/>
    </location>
</feature>
<name>A0AAP9E322_AGRTU</name>
<reference evidence="2 3" key="1">
    <citation type="journal article" date="2017" name="Genome Announc.">
        <title>Draft Genome Sequence of Agrobacterium tumefaciens Biovar 1 Strain 186, Isolated from Walnut.</title>
        <authorList>
            <person name="Poret-Peterson A.T."/>
            <person name="Bhatnagar S."/>
            <person name="McClean A.E."/>
            <person name="Kluepfel D.A."/>
        </authorList>
    </citation>
    <scope>NUCLEOTIDE SEQUENCE [LARGE SCALE GENOMIC DNA]</scope>
    <source>
        <strain evidence="2 3">186</strain>
    </source>
</reference>
<dbReference type="GeneID" id="97364474"/>
<dbReference type="AlphaFoldDB" id="A0AAP9E322"/>
<evidence type="ECO:0000313" key="3">
    <source>
        <dbReference type="Proteomes" id="UP000222296"/>
    </source>
</evidence>